<organism evidence="2 3">
    <name type="scientific">Alkalicoccobacillus plakortidis</name>
    <dbReference type="NCBI Taxonomy" id="444060"/>
    <lineage>
        <taxon>Bacteria</taxon>
        <taxon>Bacillati</taxon>
        <taxon>Bacillota</taxon>
        <taxon>Bacilli</taxon>
        <taxon>Bacillales</taxon>
        <taxon>Bacillaceae</taxon>
        <taxon>Alkalicoccobacillus</taxon>
    </lineage>
</organism>
<dbReference type="Proteomes" id="UP001203665">
    <property type="component" value="Unassembled WGS sequence"/>
</dbReference>
<dbReference type="Pfam" id="PF00534">
    <property type="entry name" value="Glycos_transf_1"/>
    <property type="match status" value="1"/>
</dbReference>
<accession>A0ABT0XJ43</accession>
<dbReference type="PANTHER" id="PTHR45947:SF3">
    <property type="entry name" value="SULFOQUINOVOSYL TRANSFERASE SQD2"/>
    <property type="match status" value="1"/>
</dbReference>
<dbReference type="Gene3D" id="3.40.50.2000">
    <property type="entry name" value="Glycogen Phosphorylase B"/>
    <property type="match status" value="1"/>
</dbReference>
<comment type="caution">
    <text evidence="2">The sequence shown here is derived from an EMBL/GenBank/DDBJ whole genome shotgun (WGS) entry which is preliminary data.</text>
</comment>
<dbReference type="InterPro" id="IPR001296">
    <property type="entry name" value="Glyco_trans_1"/>
</dbReference>
<dbReference type="RefSeq" id="WP_251607292.1">
    <property type="nucleotide sequence ID" value="NZ_JAMQJY010000001.1"/>
</dbReference>
<sequence length="379" mass="43437">MKVAIIHDWLTTYAGAEKVLEQILEIYPQADIYSIVDYIDADKRGFIKNKKVHTSFIQKLPKSKKKYRNYLGLMPLAIEQFDLSEYHLIISSSHAIAKGVITGPDQIHICYIHSPIRYAWDLQHQYLKEAGITKGIKSWIARATMHYMRVWDSRTANGVDEFISNSEFIKRRVWKAYKRNSVVIHPPVDIDSFKLTETKSEYFLTASRLVPYKKIDLIVEAFNDMPEKKLVVIGDGPDYLKIKKIAGDNIEMLGYLEFDKLINYMQNAKAFVFAAEEDFGIIPVESQACGTPVIAFGKGGITDTVIDISQKSEKNPTGVFFPEQNVGSLKAAINKFEKNEEIFHPIKIRENALNFSEQIFKEKFKSFVDKKVSEFKLGQ</sequence>
<dbReference type="PANTHER" id="PTHR45947">
    <property type="entry name" value="SULFOQUINOVOSYL TRANSFERASE SQD2"/>
    <property type="match status" value="1"/>
</dbReference>
<reference evidence="2" key="1">
    <citation type="submission" date="2022-06" db="EMBL/GenBank/DDBJ databases">
        <title>Alkalicoccobacillus porphyridii sp. nov., isolated from a marine red alga, Porphyridium purpureum and reclassification of Shouchella plakortidis and Shouchella gibsonii as Alkalicoccobacillus plakortidis comb. nov. and Alkalicoccobacillus gibsonii comb. nov.</title>
        <authorList>
            <person name="Kim K.H."/>
            <person name="Lee J.K."/>
            <person name="Han D.M."/>
            <person name="Baek J.H."/>
            <person name="Jeon C.O."/>
        </authorList>
    </citation>
    <scope>NUCLEOTIDE SEQUENCE</scope>
    <source>
        <strain evidence="2">DSM 19153</strain>
    </source>
</reference>
<evidence type="ECO:0000259" key="1">
    <source>
        <dbReference type="Pfam" id="PF00534"/>
    </source>
</evidence>
<protein>
    <submittedName>
        <fullName evidence="2">Glycosyltransferase family 4 protein</fullName>
    </submittedName>
</protein>
<gene>
    <name evidence="2" type="ORF">NDM98_10670</name>
</gene>
<name>A0ABT0XJ43_9BACI</name>
<evidence type="ECO:0000313" key="3">
    <source>
        <dbReference type="Proteomes" id="UP001203665"/>
    </source>
</evidence>
<dbReference type="EMBL" id="JAMQJY010000001">
    <property type="protein sequence ID" value="MCM2675911.1"/>
    <property type="molecule type" value="Genomic_DNA"/>
</dbReference>
<keyword evidence="3" id="KW-1185">Reference proteome</keyword>
<proteinExistence type="predicted"/>
<feature type="domain" description="Glycosyl transferase family 1" evidence="1">
    <location>
        <begin position="193"/>
        <end position="341"/>
    </location>
</feature>
<dbReference type="InterPro" id="IPR050194">
    <property type="entry name" value="Glycosyltransferase_grp1"/>
</dbReference>
<dbReference type="SUPFAM" id="SSF53756">
    <property type="entry name" value="UDP-Glycosyltransferase/glycogen phosphorylase"/>
    <property type="match status" value="1"/>
</dbReference>
<dbReference type="CDD" id="cd03804">
    <property type="entry name" value="GT4_WbaZ-like"/>
    <property type="match status" value="1"/>
</dbReference>
<evidence type="ECO:0000313" key="2">
    <source>
        <dbReference type="EMBL" id="MCM2675911.1"/>
    </source>
</evidence>